<gene>
    <name evidence="2" type="ORF">TRFO_06442</name>
</gene>
<proteinExistence type="predicted"/>
<evidence type="ECO:0000313" key="2">
    <source>
        <dbReference type="EMBL" id="OHT04133.1"/>
    </source>
</evidence>
<dbReference type="AlphaFoldDB" id="A0A1J4K3S4"/>
<sequence length="545" mass="61704">MINHLRGIVPPIEAPEDDEEAYKIVNLLNNPTLIPIFQIKKKQTLSKKSQKILSSLGKHIEEIICYIFEDTPSPLGTRCYLALQSSQENLMKSLIEEGLLQAPAHRLMSVGDPSKLSVCRLAGVTLATIMCRPSAISQSCGYLFQLLEFIDQFSIYDFFYQLCGSNPIFEEAQKWLITVNFDSVITNQIKITPIDDPRLKYYFKLCGVTRNSKILQPKFTSSKVVSILCGKFTTLYEGERWEALLSLYCEETRVYMQSLFPVIVQKLKEPFTVCTRYHVAMLGVLTKIIIHDQGLHPFIAMANLAPEVMRLFVTFPEHSILMGMIDRFSRACFDVPEIAAQFAPVMLPTCMEAARSRKSVTLAAQAMKIINMAKLKCFNDPLLKNLLLYIPGFKQFVRKELAEYLELERQEYGGESVGLEAKPKSVNDKKKKTKKKNDGSKKKADGKNQASKDKTKPQTNQIHDSDNKPSIAKSKEKDSNQELNQEQISKLEALTETASGSENESESETSDSIGGDDDEIEEEEEDENEDDEYPYMSANMIENQQ</sequence>
<organism evidence="2 3">
    <name type="scientific">Tritrichomonas foetus</name>
    <dbReference type="NCBI Taxonomy" id="1144522"/>
    <lineage>
        <taxon>Eukaryota</taxon>
        <taxon>Metamonada</taxon>
        <taxon>Parabasalia</taxon>
        <taxon>Tritrichomonadida</taxon>
        <taxon>Tritrichomonadidae</taxon>
        <taxon>Tritrichomonas</taxon>
    </lineage>
</organism>
<evidence type="ECO:0000256" key="1">
    <source>
        <dbReference type="SAM" id="MobiDB-lite"/>
    </source>
</evidence>
<feature type="compositionally biased region" description="Acidic residues" evidence="1">
    <location>
        <begin position="503"/>
        <end position="533"/>
    </location>
</feature>
<feature type="compositionally biased region" description="Basic and acidic residues" evidence="1">
    <location>
        <begin position="463"/>
        <end position="480"/>
    </location>
</feature>
<name>A0A1J4K3S4_9EUKA</name>
<accession>A0A1J4K3S4</accession>
<feature type="region of interest" description="Disordered" evidence="1">
    <location>
        <begin position="418"/>
        <end position="545"/>
    </location>
</feature>
<protein>
    <submittedName>
        <fullName evidence="2">Uncharacterized protein</fullName>
    </submittedName>
</protein>
<comment type="caution">
    <text evidence="2">The sequence shown here is derived from an EMBL/GenBank/DDBJ whole genome shotgun (WGS) entry which is preliminary data.</text>
</comment>
<feature type="compositionally biased region" description="Basic and acidic residues" evidence="1">
    <location>
        <begin position="436"/>
        <end position="456"/>
    </location>
</feature>
<dbReference type="EMBL" id="MLAK01000804">
    <property type="protein sequence ID" value="OHT04133.1"/>
    <property type="molecule type" value="Genomic_DNA"/>
</dbReference>
<dbReference type="RefSeq" id="XP_068357269.1">
    <property type="nucleotide sequence ID" value="XM_068493103.1"/>
</dbReference>
<dbReference type="GeneID" id="94827807"/>
<evidence type="ECO:0000313" key="3">
    <source>
        <dbReference type="Proteomes" id="UP000179807"/>
    </source>
</evidence>
<dbReference type="VEuPathDB" id="TrichDB:TRFO_06442"/>
<reference evidence="2" key="1">
    <citation type="submission" date="2016-10" db="EMBL/GenBank/DDBJ databases">
        <authorList>
            <person name="Benchimol M."/>
            <person name="Almeida L.G."/>
            <person name="Vasconcelos A.T."/>
            <person name="Perreira-Neves A."/>
            <person name="Rosa I.A."/>
            <person name="Tasca T."/>
            <person name="Bogo M.R."/>
            <person name="de Souza W."/>
        </authorList>
    </citation>
    <scope>NUCLEOTIDE SEQUENCE [LARGE SCALE GENOMIC DNA]</scope>
    <source>
        <strain evidence="2">K</strain>
    </source>
</reference>
<dbReference type="Proteomes" id="UP000179807">
    <property type="component" value="Unassembled WGS sequence"/>
</dbReference>
<keyword evidence="3" id="KW-1185">Reference proteome</keyword>